<evidence type="ECO:0000256" key="6">
    <source>
        <dbReference type="ARBA" id="ARBA00022729"/>
    </source>
</evidence>
<dbReference type="GO" id="GO:0022008">
    <property type="term" value="P:neurogenesis"/>
    <property type="evidence" value="ECO:0007669"/>
    <property type="project" value="TreeGrafter"/>
</dbReference>
<evidence type="ECO:0000259" key="20">
    <source>
        <dbReference type="PROSITE" id="PS50011"/>
    </source>
</evidence>
<dbReference type="GO" id="GO:0007169">
    <property type="term" value="P:cell surface receptor protein tyrosine kinase signaling pathway"/>
    <property type="evidence" value="ECO:0007669"/>
    <property type="project" value="TreeGrafter"/>
</dbReference>
<keyword evidence="3" id="KW-0597">Phosphoprotein</keyword>
<dbReference type="PROSITE" id="PS00107">
    <property type="entry name" value="PROTEIN_KINASE_ATP"/>
    <property type="match status" value="1"/>
</dbReference>
<protein>
    <recommendedName>
        <fullName evidence="2">receptor protein-tyrosine kinase</fullName>
        <ecNumber evidence="2">2.7.10.1</ecNumber>
    </recommendedName>
</protein>
<evidence type="ECO:0000256" key="12">
    <source>
        <dbReference type="ARBA" id="ARBA00023137"/>
    </source>
</evidence>
<evidence type="ECO:0000256" key="9">
    <source>
        <dbReference type="ARBA" id="ARBA00022840"/>
    </source>
</evidence>
<comment type="catalytic activity">
    <reaction evidence="16">
        <text>L-tyrosyl-[protein] + ATP = O-phospho-L-tyrosyl-[protein] + ADP + H(+)</text>
        <dbReference type="Rhea" id="RHEA:10596"/>
        <dbReference type="Rhea" id="RHEA-COMP:10136"/>
        <dbReference type="Rhea" id="RHEA-COMP:20101"/>
        <dbReference type="ChEBI" id="CHEBI:15378"/>
        <dbReference type="ChEBI" id="CHEBI:30616"/>
        <dbReference type="ChEBI" id="CHEBI:46858"/>
        <dbReference type="ChEBI" id="CHEBI:61978"/>
        <dbReference type="ChEBI" id="CHEBI:456216"/>
        <dbReference type="EC" id="2.7.10.1"/>
    </reaction>
</comment>
<keyword evidence="14" id="KW-0675">Receptor</keyword>
<keyword evidence="15" id="KW-0325">Glycoprotein</keyword>
<evidence type="ECO:0000256" key="10">
    <source>
        <dbReference type="ARBA" id="ARBA00022989"/>
    </source>
</evidence>
<dbReference type="InterPro" id="IPR032778">
    <property type="entry name" value="GF_recep_IV"/>
</dbReference>
<proteinExistence type="predicted"/>
<reference evidence="22" key="1">
    <citation type="journal article" date="2014" name="PLoS ONE">
        <title>The genome and linkage map of the northern pike (Esox lucius): conserved synteny revealed between the salmonid sister group and the Neoteleostei.</title>
        <authorList>
            <person name="Rondeau E.B."/>
            <person name="Minkley D.R."/>
            <person name="Leong J.S."/>
            <person name="Messmer A.M."/>
            <person name="Jantzen J.R."/>
            <person name="von Schalburg K.R."/>
            <person name="Lemon C."/>
            <person name="Bird N.H."/>
            <person name="Koop B.F."/>
        </authorList>
    </citation>
    <scope>NUCLEOTIDE SEQUENCE</scope>
</reference>
<keyword evidence="13" id="KW-1015">Disulfide bond</keyword>
<dbReference type="InterPro" id="IPR001245">
    <property type="entry name" value="Ser-Thr/Tyr_kinase_cat_dom"/>
</dbReference>
<accession>A0A6Q2WR04</accession>
<reference evidence="21" key="4">
    <citation type="submission" date="2025-09" db="UniProtKB">
        <authorList>
            <consortium name="Ensembl"/>
        </authorList>
    </citation>
    <scope>IDENTIFICATION</scope>
</reference>
<dbReference type="Proteomes" id="UP000265140">
    <property type="component" value="Chromosome 12"/>
</dbReference>
<dbReference type="FunFam" id="2.10.220.10:FF:000001">
    <property type="entry name" value="Receptor protein-tyrosine kinase"/>
    <property type="match status" value="1"/>
</dbReference>
<evidence type="ECO:0000256" key="2">
    <source>
        <dbReference type="ARBA" id="ARBA00011902"/>
    </source>
</evidence>
<dbReference type="AlphaFoldDB" id="A0A6Q2WR04"/>
<dbReference type="Gene3D" id="3.30.200.20">
    <property type="entry name" value="Phosphorylase Kinase, domain 1"/>
    <property type="match status" value="1"/>
</dbReference>
<name>A0A6Q2WR04_ESOLU</name>
<dbReference type="PANTHER" id="PTHR24416:SF88">
    <property type="entry name" value="RECEPTOR TYROSINE-PROTEIN KINASE ERBB-3"/>
    <property type="match status" value="1"/>
</dbReference>
<dbReference type="Ensembl" id="ENSELUT00000069875.2">
    <property type="protein sequence ID" value="ENSELUP00000043392.2"/>
    <property type="gene ID" value="ENSELUG00000008353.3"/>
</dbReference>
<evidence type="ECO:0000313" key="22">
    <source>
        <dbReference type="Proteomes" id="UP000265140"/>
    </source>
</evidence>
<evidence type="ECO:0000256" key="1">
    <source>
        <dbReference type="ARBA" id="ARBA00004479"/>
    </source>
</evidence>
<keyword evidence="9 17" id="KW-0067">ATP-binding</keyword>
<dbReference type="Gene3D" id="1.10.510.10">
    <property type="entry name" value="Transferase(Phosphotransferase) domain 1"/>
    <property type="match status" value="1"/>
</dbReference>
<dbReference type="Pfam" id="PF00757">
    <property type="entry name" value="Furin-like"/>
    <property type="match status" value="1"/>
</dbReference>
<dbReference type="SMART" id="SM00261">
    <property type="entry name" value="FU"/>
    <property type="match status" value="3"/>
</dbReference>
<comment type="subcellular location">
    <subcellularLocation>
        <location evidence="1">Membrane</location>
        <topology evidence="1">Single-pass type I membrane protein</topology>
    </subcellularLocation>
</comment>
<organism evidence="21 22">
    <name type="scientific">Esox lucius</name>
    <name type="common">Northern pike</name>
    <dbReference type="NCBI Taxonomy" id="8010"/>
    <lineage>
        <taxon>Eukaryota</taxon>
        <taxon>Metazoa</taxon>
        <taxon>Chordata</taxon>
        <taxon>Craniata</taxon>
        <taxon>Vertebrata</taxon>
        <taxon>Euteleostomi</taxon>
        <taxon>Actinopterygii</taxon>
        <taxon>Neopterygii</taxon>
        <taxon>Teleostei</taxon>
        <taxon>Protacanthopterygii</taxon>
        <taxon>Esociformes</taxon>
        <taxon>Esocidae</taxon>
        <taxon>Esox</taxon>
    </lineage>
</organism>
<dbReference type="Pfam" id="PF07714">
    <property type="entry name" value="PK_Tyr_Ser-Thr"/>
    <property type="match status" value="1"/>
</dbReference>
<dbReference type="InterPro" id="IPR044912">
    <property type="entry name" value="Egfr_JX_dom"/>
</dbReference>
<dbReference type="InterPro" id="IPR050122">
    <property type="entry name" value="RTK"/>
</dbReference>
<dbReference type="GO" id="GO:0043066">
    <property type="term" value="P:negative regulation of apoptotic process"/>
    <property type="evidence" value="ECO:0007669"/>
    <property type="project" value="TreeGrafter"/>
</dbReference>
<keyword evidence="7 17" id="KW-0547">Nucleotide-binding</keyword>
<dbReference type="Gene3D" id="3.80.20.20">
    <property type="entry name" value="Receptor L-domain"/>
    <property type="match status" value="2"/>
</dbReference>
<feature type="chain" id="PRO_5044343158" description="receptor protein-tyrosine kinase" evidence="19">
    <location>
        <begin position="23"/>
        <end position="965"/>
    </location>
</feature>
<feature type="binding site" evidence="17">
    <location>
        <position position="673"/>
    </location>
    <ligand>
        <name>ATP</name>
        <dbReference type="ChEBI" id="CHEBI:30616"/>
    </ligand>
</feature>
<dbReference type="GeneTree" id="ENSGT00940000156107"/>
<evidence type="ECO:0000256" key="16">
    <source>
        <dbReference type="ARBA" id="ARBA00051243"/>
    </source>
</evidence>
<evidence type="ECO:0000256" key="18">
    <source>
        <dbReference type="SAM" id="Phobius"/>
    </source>
</evidence>
<keyword evidence="4" id="KW-0808">Transferase</keyword>
<evidence type="ECO:0000256" key="14">
    <source>
        <dbReference type="ARBA" id="ARBA00023170"/>
    </source>
</evidence>
<dbReference type="Gene3D" id="6.10.250.2930">
    <property type="match status" value="1"/>
</dbReference>
<dbReference type="GO" id="GO:0038132">
    <property type="term" value="F:neuregulin binding"/>
    <property type="evidence" value="ECO:0007669"/>
    <property type="project" value="TreeGrafter"/>
</dbReference>
<dbReference type="PRINTS" id="PR00109">
    <property type="entry name" value="TYRKINASE"/>
</dbReference>
<feature type="transmembrane region" description="Helical" evidence="18">
    <location>
        <begin position="572"/>
        <end position="596"/>
    </location>
</feature>
<dbReference type="GO" id="GO:0008284">
    <property type="term" value="P:positive regulation of cell population proliferation"/>
    <property type="evidence" value="ECO:0007669"/>
    <property type="project" value="TreeGrafter"/>
</dbReference>
<dbReference type="InterPro" id="IPR009030">
    <property type="entry name" value="Growth_fac_rcpt_cys_sf"/>
</dbReference>
<dbReference type="InterPro" id="IPR000494">
    <property type="entry name" value="Rcpt_L-dom"/>
</dbReference>
<dbReference type="InterPro" id="IPR006211">
    <property type="entry name" value="Furin-like_Cys-rich_dom"/>
</dbReference>
<dbReference type="FunFam" id="1.10.510.10:FF:000233">
    <property type="entry name" value="receptor tyrosine-protein kinase erbB-3"/>
    <property type="match status" value="1"/>
</dbReference>
<dbReference type="SUPFAM" id="SSF52058">
    <property type="entry name" value="L domain-like"/>
    <property type="match status" value="2"/>
</dbReference>
<dbReference type="Bgee" id="ENSELUG00000008353">
    <property type="expression patterns" value="Expressed in nose and 13 other cell types or tissues"/>
</dbReference>
<dbReference type="SUPFAM" id="SSF56112">
    <property type="entry name" value="Protein kinase-like (PK-like)"/>
    <property type="match status" value="1"/>
</dbReference>
<dbReference type="GO" id="GO:0038131">
    <property type="term" value="F:neuregulin receptor activity"/>
    <property type="evidence" value="ECO:0007669"/>
    <property type="project" value="TreeGrafter"/>
</dbReference>
<evidence type="ECO:0000256" key="4">
    <source>
        <dbReference type="ARBA" id="ARBA00022679"/>
    </source>
</evidence>
<keyword evidence="12" id="KW-0829">Tyrosine-protein kinase</keyword>
<dbReference type="CDD" id="cd00064">
    <property type="entry name" value="FU"/>
    <property type="match status" value="3"/>
</dbReference>
<dbReference type="Gene3D" id="2.10.220.10">
    <property type="entry name" value="Hormone Receptor, Insulin-like Growth Factor Receptor 1, Chain A, domain 2"/>
    <property type="match status" value="3"/>
</dbReference>
<reference evidence="21" key="2">
    <citation type="submission" date="2020-02" db="EMBL/GenBank/DDBJ databases">
        <title>Esox lucius (northern pike) genome, fEsoLuc1, primary haplotype.</title>
        <authorList>
            <person name="Myers G."/>
            <person name="Karagic N."/>
            <person name="Meyer A."/>
            <person name="Pippel M."/>
            <person name="Reichard M."/>
            <person name="Winkler S."/>
            <person name="Tracey A."/>
            <person name="Sims Y."/>
            <person name="Howe K."/>
            <person name="Rhie A."/>
            <person name="Formenti G."/>
            <person name="Durbin R."/>
            <person name="Fedrigo O."/>
            <person name="Jarvis E.D."/>
        </authorList>
    </citation>
    <scope>NUCLEOTIDE SEQUENCE [LARGE SCALE GENOMIC DNA]</scope>
</reference>
<evidence type="ECO:0000256" key="17">
    <source>
        <dbReference type="PROSITE-ProRule" id="PRU10141"/>
    </source>
</evidence>
<dbReference type="InterPro" id="IPR000719">
    <property type="entry name" value="Prot_kinase_dom"/>
</dbReference>
<keyword evidence="10 18" id="KW-1133">Transmembrane helix</keyword>
<evidence type="ECO:0000256" key="15">
    <source>
        <dbReference type="ARBA" id="ARBA00023180"/>
    </source>
</evidence>
<feature type="domain" description="Protein kinase" evidence="20">
    <location>
        <begin position="640"/>
        <end position="900"/>
    </location>
</feature>
<evidence type="ECO:0000313" key="21">
    <source>
        <dbReference type="Ensembl" id="ENSELUP00000043392.2"/>
    </source>
</evidence>
<dbReference type="InterPro" id="IPR006212">
    <property type="entry name" value="Furin_repeat"/>
</dbReference>
<dbReference type="InterPro" id="IPR036941">
    <property type="entry name" value="Rcpt_L-dom_sf"/>
</dbReference>
<keyword evidence="22" id="KW-1185">Reference proteome</keyword>
<sequence length="965" mass="107336">MENWRGSVLCILILSSLSLTSSQTHEMVCLGTNNGLTYTQYDIVKNLYTGCEIVMGNLEITFIENYEDFSFLRTIREVTGYVLIAGNHFTQLPLEQLRVIRGNSLYEGRFALYVILNFPKGGSNGLKYLGLTHLTEILEGGVLISNNTSLSYGPYVNWEDIVRDKNRTKVPIEIKDNKERGPCQPSCNDLCWGPDKEHCQILTKMVCAPQCTGRCFGTSPRDCCHVECAGGCNGPTNMDCFACVHVNDSGSCVLQCPHTRIYNRHTFQMETNPNAKYQYGSICVSHCPGECVCVCVWGGGGGGGGSCPPCVLCEGCNWDISRIKPLNYVSLTIAWVKDLPDLSVFSNLTTIRGRSLQKPLSLIVIGTSITSLGLRSLREISDGNVFVSNNANLCYVKKMDWTPLFKGRSAVLTDIKNNRNETECGERDGHVCDPLCSDYGCWGPRPDQCLSCRNHSRGSACVAHCNFHTGMPREFSGPKGECVACHSECQPQEGRSSCSGQGSDECVACVSLRDGPHCVPSCPSGVIGEGRQFIFKYPNKDGYCQPCHVNCTQGSVCGFTLRDSLFPHSPQITGIALGVPAGLIMALVVFVLGLLYHRGLAIRRKRAMRRYLESAESFDPLEPGEKGAKVHARILRAPELKKVKALGSGAFGSVHKGVWIPEGDSVKIPVAIKTIQDRTGRQTFNEITDHMLSMGRLDHPYIVRLLGICPGDSLQLVTQFSGQGSLLDHLRQHKHSLDPKRLLNWCVQIAKGMYYLEEHCMVHRNLAARNVMLKSDYLVQISDYGVADLLYPDDKKYVYSDSNKTPINIKWMALESVLFRRYTHQSDVWSYGVTVWEMMSFGAEPYSSLQPQDVPSLLEKGERLAQPHICTIDVYMVMVKCWMIDENIRPTFSELAGDFIRMARDPPRYLVINVRKRLQNIAFISCTQFNGFPSNELSVLNGVPQGSVLCPIMFSIYMSNLDKHV</sequence>
<dbReference type="EC" id="2.7.10.1" evidence="2"/>
<evidence type="ECO:0000256" key="3">
    <source>
        <dbReference type="ARBA" id="ARBA00022553"/>
    </source>
</evidence>
<dbReference type="GO" id="GO:0005524">
    <property type="term" value="F:ATP binding"/>
    <property type="evidence" value="ECO:0007669"/>
    <property type="project" value="UniProtKB-UniRule"/>
</dbReference>
<keyword evidence="8" id="KW-0418">Kinase</keyword>
<keyword evidence="11 18" id="KW-0472">Membrane</keyword>
<dbReference type="PANTHER" id="PTHR24416">
    <property type="entry name" value="TYROSINE-PROTEIN KINASE RECEPTOR"/>
    <property type="match status" value="1"/>
</dbReference>
<dbReference type="GO" id="GO:0009925">
    <property type="term" value="C:basal plasma membrane"/>
    <property type="evidence" value="ECO:0007669"/>
    <property type="project" value="TreeGrafter"/>
</dbReference>
<dbReference type="PROSITE" id="PS50011">
    <property type="entry name" value="PROTEIN_KINASE_DOM"/>
    <property type="match status" value="1"/>
</dbReference>
<dbReference type="CDD" id="cd12095">
    <property type="entry name" value="TM_ErbB3"/>
    <property type="match status" value="1"/>
</dbReference>
<keyword evidence="5 18" id="KW-0812">Transmembrane</keyword>
<evidence type="ECO:0000256" key="8">
    <source>
        <dbReference type="ARBA" id="ARBA00022777"/>
    </source>
</evidence>
<evidence type="ECO:0000256" key="19">
    <source>
        <dbReference type="SAM" id="SignalP"/>
    </source>
</evidence>
<reference evidence="21" key="3">
    <citation type="submission" date="2025-08" db="UniProtKB">
        <authorList>
            <consortium name="Ensembl"/>
        </authorList>
    </citation>
    <scope>IDENTIFICATION</scope>
</reference>
<evidence type="ECO:0000256" key="7">
    <source>
        <dbReference type="ARBA" id="ARBA00022741"/>
    </source>
</evidence>
<dbReference type="Pfam" id="PF01030">
    <property type="entry name" value="Recep_L_domain"/>
    <property type="match status" value="2"/>
</dbReference>
<keyword evidence="6 19" id="KW-0732">Signal</keyword>
<evidence type="ECO:0000256" key="5">
    <source>
        <dbReference type="ARBA" id="ARBA00022692"/>
    </source>
</evidence>
<evidence type="ECO:0000256" key="11">
    <source>
        <dbReference type="ARBA" id="ARBA00023136"/>
    </source>
</evidence>
<dbReference type="SUPFAM" id="SSF57184">
    <property type="entry name" value="Growth factor receptor domain"/>
    <property type="match status" value="2"/>
</dbReference>
<dbReference type="InterPro" id="IPR011009">
    <property type="entry name" value="Kinase-like_dom_sf"/>
</dbReference>
<evidence type="ECO:0000256" key="13">
    <source>
        <dbReference type="ARBA" id="ARBA00023157"/>
    </source>
</evidence>
<dbReference type="GO" id="GO:0043235">
    <property type="term" value="C:receptor complex"/>
    <property type="evidence" value="ECO:0007669"/>
    <property type="project" value="TreeGrafter"/>
</dbReference>
<dbReference type="InterPro" id="IPR017441">
    <property type="entry name" value="Protein_kinase_ATP_BS"/>
</dbReference>
<dbReference type="FunFam" id="3.80.20.20:FF:000004">
    <property type="entry name" value="Receptor protein-tyrosine kinase"/>
    <property type="match status" value="1"/>
</dbReference>
<dbReference type="Pfam" id="PF14843">
    <property type="entry name" value="GF_recep_IV"/>
    <property type="match status" value="1"/>
</dbReference>
<dbReference type="GO" id="GO:0004714">
    <property type="term" value="F:transmembrane receptor protein tyrosine kinase activity"/>
    <property type="evidence" value="ECO:0007669"/>
    <property type="project" value="UniProtKB-EC"/>
</dbReference>
<feature type="signal peptide" evidence="19">
    <location>
        <begin position="1"/>
        <end position="22"/>
    </location>
</feature>
<dbReference type="FunFam" id="3.30.200.20:FF:000276">
    <property type="entry name" value="Receptor tyrosine-protein kinase erbB-3"/>
    <property type="match status" value="1"/>
</dbReference>
<dbReference type="FunFam" id="2.10.220.10:FF:000002">
    <property type="entry name" value="Receptor protein-tyrosine kinase"/>
    <property type="match status" value="1"/>
</dbReference>